<feature type="transmembrane region" description="Helical" evidence="7">
    <location>
        <begin position="55"/>
        <end position="72"/>
    </location>
</feature>
<name>K0JW38_SACES</name>
<protein>
    <submittedName>
        <fullName evidence="9">Puromycin resistance protein</fullName>
    </submittedName>
</protein>
<dbReference type="CDD" id="cd17321">
    <property type="entry name" value="MFS_MMR_MDR_like"/>
    <property type="match status" value="1"/>
</dbReference>
<dbReference type="SUPFAM" id="SSF103473">
    <property type="entry name" value="MFS general substrate transporter"/>
    <property type="match status" value="1"/>
</dbReference>
<accession>K0JW38</accession>
<feature type="transmembrane region" description="Helical" evidence="7">
    <location>
        <begin position="309"/>
        <end position="330"/>
    </location>
</feature>
<dbReference type="OrthoDB" id="4080117at2"/>
<dbReference type="KEGG" id="sesp:BN6_10870"/>
<dbReference type="InterPro" id="IPR036259">
    <property type="entry name" value="MFS_trans_sf"/>
</dbReference>
<evidence type="ECO:0000313" key="9">
    <source>
        <dbReference type="EMBL" id="CCH28413.1"/>
    </source>
</evidence>
<feature type="transmembrane region" description="Helical" evidence="7">
    <location>
        <begin position="206"/>
        <end position="224"/>
    </location>
</feature>
<dbReference type="PATRIC" id="fig|1179773.3.peg.1088"/>
<keyword evidence="4 7" id="KW-0812">Transmembrane</keyword>
<reference evidence="9 10" key="1">
    <citation type="journal article" date="2012" name="BMC Genomics">
        <title>Complete genome sequence of Saccharothrix espanaensis DSM 44229T and comparison to the other completely sequenced Pseudonocardiaceae.</title>
        <authorList>
            <person name="Strobel T."/>
            <person name="Al-Dilaimi A."/>
            <person name="Blom J."/>
            <person name="Gessner A."/>
            <person name="Kalinowski J."/>
            <person name="Luzhetska M."/>
            <person name="Puhler A."/>
            <person name="Szczepanowski R."/>
            <person name="Bechthold A."/>
            <person name="Ruckert C."/>
        </authorList>
    </citation>
    <scope>NUCLEOTIDE SEQUENCE [LARGE SCALE GENOMIC DNA]</scope>
    <source>
        <strain evidence="10">ATCC 51144 / DSM 44229 / JCM 9112 / NBRC 15066 / NRRL 15764</strain>
    </source>
</reference>
<dbReference type="Pfam" id="PF07690">
    <property type="entry name" value="MFS_1"/>
    <property type="match status" value="1"/>
</dbReference>
<dbReference type="AlphaFoldDB" id="K0JW38"/>
<dbReference type="RefSeq" id="WP_015098526.1">
    <property type="nucleotide sequence ID" value="NC_019673.1"/>
</dbReference>
<evidence type="ECO:0000256" key="5">
    <source>
        <dbReference type="ARBA" id="ARBA00022989"/>
    </source>
</evidence>
<evidence type="ECO:0000256" key="6">
    <source>
        <dbReference type="ARBA" id="ARBA00023136"/>
    </source>
</evidence>
<dbReference type="eggNOG" id="COG0477">
    <property type="taxonomic scope" value="Bacteria"/>
</dbReference>
<dbReference type="GO" id="GO:0005886">
    <property type="term" value="C:plasma membrane"/>
    <property type="evidence" value="ECO:0007669"/>
    <property type="project" value="UniProtKB-SubCell"/>
</dbReference>
<feature type="transmembrane region" description="Helical" evidence="7">
    <location>
        <begin position="274"/>
        <end position="297"/>
    </location>
</feature>
<feature type="transmembrane region" description="Helical" evidence="7">
    <location>
        <begin position="144"/>
        <end position="169"/>
    </location>
</feature>
<sequence>MGRLQETTATGHRDRWRALAVLATAQLLAAVDVTIMVIALPSAQRDVGLADGDKHWVLVAYSLTLGALLLAGGRVGDRIGQRRALVVGVLGFTAASAVGGVAPDAATLIGSRVGQGVFAAMLVPAALSLVSVTFTDRAERARAFAAFSATLMAGAAVGQVLGGALTTWADWRWCMYVNVPIGVAVVVAALKYVPATRPSREARIDVPGVLLAAGGLGAIVYALGEVDRNGWFSQVTLGLLGAGLVLLAAFLHWQTRARRPLLPLGVPAHRSRAGANLAVVAAQFAMFGMFLFLTYQLQVVSGFSALRTGLAFLPFVAVSVLATRLALRLLAVVRPRLLIPAGLVLIGGGFAFLVALTPTSSYVGLVLPALVLAGVGSGLLMAPSMSAATTVEDVSHAGPASALVRTSQQIGAALGPAVLGGLASAYTDVPAGGAPDAAAIVRGYASAGAWAAAILMGTALVVALLLPRKG</sequence>
<feature type="transmembrane region" description="Helical" evidence="7">
    <location>
        <begin position="337"/>
        <end position="356"/>
    </location>
</feature>
<evidence type="ECO:0000259" key="8">
    <source>
        <dbReference type="PROSITE" id="PS50850"/>
    </source>
</evidence>
<feature type="transmembrane region" description="Helical" evidence="7">
    <location>
        <begin position="410"/>
        <end position="427"/>
    </location>
</feature>
<evidence type="ECO:0000313" key="10">
    <source>
        <dbReference type="Proteomes" id="UP000006281"/>
    </source>
</evidence>
<gene>
    <name evidence="9" type="primary">pur8-1</name>
    <name evidence="9" type="ordered locus">BN6_10870</name>
</gene>
<feature type="transmembrane region" description="Helical" evidence="7">
    <location>
        <begin position="114"/>
        <end position="132"/>
    </location>
</feature>
<keyword evidence="6 7" id="KW-0472">Membrane</keyword>
<feature type="transmembrane region" description="Helical" evidence="7">
    <location>
        <begin position="175"/>
        <end position="194"/>
    </location>
</feature>
<dbReference type="Gene3D" id="1.20.1720.10">
    <property type="entry name" value="Multidrug resistance protein D"/>
    <property type="match status" value="1"/>
</dbReference>
<evidence type="ECO:0000256" key="7">
    <source>
        <dbReference type="SAM" id="Phobius"/>
    </source>
</evidence>
<feature type="transmembrane region" description="Helical" evidence="7">
    <location>
        <begin position="230"/>
        <end position="253"/>
    </location>
</feature>
<dbReference type="PROSITE" id="PS50850">
    <property type="entry name" value="MFS"/>
    <property type="match status" value="1"/>
</dbReference>
<evidence type="ECO:0000256" key="1">
    <source>
        <dbReference type="ARBA" id="ARBA00004651"/>
    </source>
</evidence>
<evidence type="ECO:0000256" key="4">
    <source>
        <dbReference type="ARBA" id="ARBA00022692"/>
    </source>
</evidence>
<evidence type="ECO:0000256" key="3">
    <source>
        <dbReference type="ARBA" id="ARBA00022475"/>
    </source>
</evidence>
<dbReference type="BioCyc" id="SESP1179773:BN6_RS05355-MONOMER"/>
<feature type="transmembrane region" description="Helical" evidence="7">
    <location>
        <begin position="84"/>
        <end position="102"/>
    </location>
</feature>
<dbReference type="InterPro" id="IPR011701">
    <property type="entry name" value="MFS"/>
</dbReference>
<keyword evidence="3" id="KW-1003">Cell membrane</keyword>
<dbReference type="HOGENOM" id="CLU_000960_28_2_11"/>
<feature type="domain" description="Major facilitator superfamily (MFS) profile" evidence="8">
    <location>
        <begin position="18"/>
        <end position="470"/>
    </location>
</feature>
<feature type="transmembrane region" description="Helical" evidence="7">
    <location>
        <begin position="20"/>
        <end position="43"/>
    </location>
</feature>
<dbReference type="STRING" id="1179773.BN6_10870"/>
<dbReference type="PANTHER" id="PTHR42718">
    <property type="entry name" value="MAJOR FACILITATOR SUPERFAMILY MULTIDRUG TRANSPORTER MFSC"/>
    <property type="match status" value="1"/>
</dbReference>
<keyword evidence="5 7" id="KW-1133">Transmembrane helix</keyword>
<dbReference type="Proteomes" id="UP000006281">
    <property type="component" value="Chromosome"/>
</dbReference>
<dbReference type="PANTHER" id="PTHR42718:SF46">
    <property type="entry name" value="BLR6921 PROTEIN"/>
    <property type="match status" value="1"/>
</dbReference>
<dbReference type="InterPro" id="IPR020846">
    <property type="entry name" value="MFS_dom"/>
</dbReference>
<keyword evidence="10" id="KW-1185">Reference proteome</keyword>
<dbReference type="GO" id="GO:0022857">
    <property type="term" value="F:transmembrane transporter activity"/>
    <property type="evidence" value="ECO:0007669"/>
    <property type="project" value="InterPro"/>
</dbReference>
<feature type="transmembrane region" description="Helical" evidence="7">
    <location>
        <begin position="447"/>
        <end position="466"/>
    </location>
</feature>
<dbReference type="Gene3D" id="1.20.1250.20">
    <property type="entry name" value="MFS general substrate transporter like domains"/>
    <property type="match status" value="1"/>
</dbReference>
<evidence type="ECO:0000256" key="2">
    <source>
        <dbReference type="ARBA" id="ARBA00022448"/>
    </source>
</evidence>
<dbReference type="EMBL" id="HE804045">
    <property type="protein sequence ID" value="CCH28413.1"/>
    <property type="molecule type" value="Genomic_DNA"/>
</dbReference>
<keyword evidence="2" id="KW-0813">Transport</keyword>
<proteinExistence type="predicted"/>
<organism evidence="9 10">
    <name type="scientific">Saccharothrix espanaensis (strain ATCC 51144 / DSM 44229 / JCM 9112 / NBRC 15066 / NRRL 15764)</name>
    <dbReference type="NCBI Taxonomy" id="1179773"/>
    <lineage>
        <taxon>Bacteria</taxon>
        <taxon>Bacillati</taxon>
        <taxon>Actinomycetota</taxon>
        <taxon>Actinomycetes</taxon>
        <taxon>Pseudonocardiales</taxon>
        <taxon>Pseudonocardiaceae</taxon>
        <taxon>Saccharothrix</taxon>
    </lineage>
</organism>
<feature type="transmembrane region" description="Helical" evidence="7">
    <location>
        <begin position="362"/>
        <end position="382"/>
    </location>
</feature>
<comment type="subcellular location">
    <subcellularLocation>
        <location evidence="1">Cell membrane</location>
        <topology evidence="1">Multi-pass membrane protein</topology>
    </subcellularLocation>
</comment>